<proteinExistence type="predicted"/>
<dbReference type="STRING" id="1178516.AWR27_22660"/>
<dbReference type="Proteomes" id="UP000187941">
    <property type="component" value="Chromosome"/>
</dbReference>
<dbReference type="Pfam" id="PF13585">
    <property type="entry name" value="CHU_C"/>
    <property type="match status" value="1"/>
</dbReference>
<evidence type="ECO:0000313" key="1">
    <source>
        <dbReference type="EMBL" id="AQG81856.1"/>
    </source>
</evidence>
<gene>
    <name evidence="1" type="ORF">AWR27_22660</name>
</gene>
<dbReference type="KEGG" id="smon:AWR27_22660"/>
<keyword evidence="2" id="KW-1185">Reference proteome</keyword>
<dbReference type="NCBIfam" id="TIGR04131">
    <property type="entry name" value="Bac_Flav_CTERM"/>
    <property type="match status" value="1"/>
</dbReference>
<dbReference type="EMBL" id="CP014263">
    <property type="protein sequence ID" value="AQG81856.1"/>
    <property type="molecule type" value="Genomic_DNA"/>
</dbReference>
<reference evidence="1 2" key="1">
    <citation type="submission" date="2016-01" db="EMBL/GenBank/DDBJ databases">
        <authorList>
            <person name="Oliw E.H."/>
        </authorList>
    </citation>
    <scope>NUCLEOTIDE SEQUENCE [LARGE SCALE GENOMIC DNA]</scope>
    <source>
        <strain evidence="1 2">DY10</strain>
    </source>
</reference>
<sequence length="325" mass="35231">MGNCRSDSSLARYVSVNATTLSLPQQTELTNRCPFQTADLTRSIDSQIIGNSITSYLFKKEAFLSSDDVQSPGAALAGVYYVFGRTADGCYTEPMAVTVRIDACQNSISPCMSNPATVVARIDSMNWSKGVVYVRGKLGGSAERASWQSSGGGLFTDTGLQTRYLLSEIDRQRGTVAFTLTVADPDGTGPCVGATDQLTAVRAESSRLLTEAGKQITDKLTSGAVVAVDESGEGVFIPEGFSPNGDGIHDRFVIQRVPPDVVIRLEVYNRWGHRVYMNNAYENDWDGTTNQVSTGTGQSLPDGTYYYQVRLSDGREFARFLTLAR</sequence>
<evidence type="ECO:0000313" key="2">
    <source>
        <dbReference type="Proteomes" id="UP000187941"/>
    </source>
</evidence>
<dbReference type="AlphaFoldDB" id="A0A1P9X2J9"/>
<evidence type="ECO:0008006" key="3">
    <source>
        <dbReference type="Google" id="ProtNLM"/>
    </source>
</evidence>
<organism evidence="1 2">
    <name type="scientific">Spirosoma montaniterrae</name>
    <dbReference type="NCBI Taxonomy" id="1178516"/>
    <lineage>
        <taxon>Bacteria</taxon>
        <taxon>Pseudomonadati</taxon>
        <taxon>Bacteroidota</taxon>
        <taxon>Cytophagia</taxon>
        <taxon>Cytophagales</taxon>
        <taxon>Cytophagaceae</taxon>
        <taxon>Spirosoma</taxon>
    </lineage>
</organism>
<accession>A0A1P9X2J9</accession>
<dbReference type="InterPro" id="IPR026341">
    <property type="entry name" value="T9SS_type_B"/>
</dbReference>
<protein>
    <recommendedName>
        <fullName evidence="3">Gliding motility-associated C-terminal domain-containing protein</fullName>
    </recommendedName>
</protein>
<name>A0A1P9X2J9_9BACT</name>